<dbReference type="RefSeq" id="WP_275822860.1">
    <property type="nucleotide sequence ID" value="NZ_JARHUD010000006.1"/>
</dbReference>
<keyword evidence="3" id="KW-1003">Cell membrane</keyword>
<keyword evidence="6 8" id="KW-0472">Membrane</keyword>
<name>A0ABT5YNL5_9PROT</name>
<proteinExistence type="inferred from homology"/>
<accession>A0ABT5YNL5</accession>
<evidence type="ECO:0000256" key="5">
    <source>
        <dbReference type="ARBA" id="ARBA00022989"/>
    </source>
</evidence>
<comment type="subcellular location">
    <subcellularLocation>
        <location evidence="1">Cell membrane</location>
        <topology evidence="1">Single-pass membrane protein</topology>
    </subcellularLocation>
    <subcellularLocation>
        <location evidence="7">Cell membrane</location>
        <topology evidence="7">Single-pass type II membrane protein</topology>
    </subcellularLocation>
</comment>
<evidence type="ECO:0000256" key="3">
    <source>
        <dbReference type="ARBA" id="ARBA00022475"/>
    </source>
</evidence>
<evidence type="ECO:0000256" key="7">
    <source>
        <dbReference type="RuleBase" id="RU003879"/>
    </source>
</evidence>
<evidence type="ECO:0000256" key="6">
    <source>
        <dbReference type="ARBA" id="ARBA00023136"/>
    </source>
</evidence>
<evidence type="ECO:0000256" key="1">
    <source>
        <dbReference type="ARBA" id="ARBA00004162"/>
    </source>
</evidence>
<comment type="similarity">
    <text evidence="2 7">Belongs to the ExbD/TolR family.</text>
</comment>
<organism evidence="9 10">
    <name type="scientific">Aquibaculum arenosum</name>
    <dbReference type="NCBI Taxonomy" id="3032591"/>
    <lineage>
        <taxon>Bacteria</taxon>
        <taxon>Pseudomonadati</taxon>
        <taxon>Pseudomonadota</taxon>
        <taxon>Alphaproteobacteria</taxon>
        <taxon>Rhodospirillales</taxon>
        <taxon>Rhodovibrionaceae</taxon>
        <taxon>Aquibaculum</taxon>
    </lineage>
</organism>
<feature type="transmembrane region" description="Helical" evidence="8">
    <location>
        <begin position="16"/>
        <end position="36"/>
    </location>
</feature>
<dbReference type="InterPro" id="IPR003400">
    <property type="entry name" value="ExbD"/>
</dbReference>
<reference evidence="9 10" key="1">
    <citation type="submission" date="2023-03" db="EMBL/GenBank/DDBJ databases">
        <title>Fodinicurvata sp. CAU 1616 isolated from sea sendiment.</title>
        <authorList>
            <person name="Kim W."/>
        </authorList>
    </citation>
    <scope>NUCLEOTIDE SEQUENCE [LARGE SCALE GENOMIC DNA]</scope>
    <source>
        <strain evidence="9 10">CAU 1616</strain>
    </source>
</reference>
<dbReference type="PANTHER" id="PTHR30558">
    <property type="entry name" value="EXBD MEMBRANE COMPONENT OF PMF-DRIVEN MACROMOLECULE IMPORT SYSTEM"/>
    <property type="match status" value="1"/>
</dbReference>
<keyword evidence="4 7" id="KW-0812">Transmembrane</keyword>
<sequence>MRFAPRHRRRSSEDSLLPLINIVFLLLIFFMVAGRLTSSDPFEVEAPESISEGLPQPEIPNLLLGRDGSLALNGEIVSRDKLGQHLAPLLDGEGPAKLRLRADGRADTPEVVALMEELRGHGIERLQLITQPQRDAQP</sequence>
<keyword evidence="5 8" id="KW-1133">Transmembrane helix</keyword>
<evidence type="ECO:0000313" key="10">
    <source>
        <dbReference type="Proteomes" id="UP001215503"/>
    </source>
</evidence>
<keyword evidence="7" id="KW-0653">Protein transport</keyword>
<protein>
    <submittedName>
        <fullName evidence="9">Biopolymer transporter ExbD</fullName>
    </submittedName>
</protein>
<dbReference type="Gene3D" id="3.30.420.270">
    <property type="match status" value="1"/>
</dbReference>
<evidence type="ECO:0000256" key="8">
    <source>
        <dbReference type="SAM" id="Phobius"/>
    </source>
</evidence>
<dbReference type="Proteomes" id="UP001215503">
    <property type="component" value="Unassembled WGS sequence"/>
</dbReference>
<evidence type="ECO:0000256" key="4">
    <source>
        <dbReference type="ARBA" id="ARBA00022692"/>
    </source>
</evidence>
<keyword evidence="7" id="KW-0813">Transport</keyword>
<comment type="caution">
    <text evidence="9">The sequence shown here is derived from an EMBL/GenBank/DDBJ whole genome shotgun (WGS) entry which is preliminary data.</text>
</comment>
<evidence type="ECO:0000256" key="2">
    <source>
        <dbReference type="ARBA" id="ARBA00005811"/>
    </source>
</evidence>
<dbReference type="EMBL" id="JARHUD010000006">
    <property type="protein sequence ID" value="MDF2096432.1"/>
    <property type="molecule type" value="Genomic_DNA"/>
</dbReference>
<dbReference type="Pfam" id="PF02472">
    <property type="entry name" value="ExbD"/>
    <property type="match status" value="1"/>
</dbReference>
<gene>
    <name evidence="9" type="ORF">P2G67_10635</name>
</gene>
<keyword evidence="10" id="KW-1185">Reference proteome</keyword>
<evidence type="ECO:0000313" key="9">
    <source>
        <dbReference type="EMBL" id="MDF2096432.1"/>
    </source>
</evidence>